<accession>A0A1U8JYB5</accession>
<protein>
    <recommendedName>
        <fullName evidence="2">ACT domain-containing protein ACR</fullName>
    </recommendedName>
    <alternativeName>
        <fullName evidence="2">Protein ACT DOMAIN REPEATS</fullName>
    </alternativeName>
</protein>
<dbReference type="Proteomes" id="UP000818029">
    <property type="component" value="Chromosome D06"/>
</dbReference>
<dbReference type="PANTHER" id="PTHR31096:SF55">
    <property type="entry name" value="ACT DOMAIN-CONTAINING PROTEIN ACR6"/>
    <property type="match status" value="1"/>
</dbReference>
<feature type="signal peptide" evidence="3">
    <location>
        <begin position="1"/>
        <end position="16"/>
    </location>
</feature>
<organism evidence="5 6">
    <name type="scientific">Gossypium hirsutum</name>
    <name type="common">Upland cotton</name>
    <name type="synonym">Gossypium mexicanum</name>
    <dbReference type="NCBI Taxonomy" id="3635"/>
    <lineage>
        <taxon>Eukaryota</taxon>
        <taxon>Viridiplantae</taxon>
        <taxon>Streptophyta</taxon>
        <taxon>Embryophyta</taxon>
        <taxon>Tracheophyta</taxon>
        <taxon>Spermatophyta</taxon>
        <taxon>Magnoliopsida</taxon>
        <taxon>eudicotyledons</taxon>
        <taxon>Gunneridae</taxon>
        <taxon>Pentapetalae</taxon>
        <taxon>rosids</taxon>
        <taxon>malvids</taxon>
        <taxon>Malvales</taxon>
        <taxon>Malvaceae</taxon>
        <taxon>Malvoideae</taxon>
        <taxon>Gossypium</taxon>
    </lineage>
</organism>
<comment type="function">
    <text evidence="2">Binds amino acids.</text>
</comment>
<evidence type="ECO:0000313" key="6">
    <source>
        <dbReference type="RefSeq" id="XP_016693289.1"/>
    </source>
</evidence>
<keyword evidence="5" id="KW-1185">Reference proteome</keyword>
<sequence length="153" mass="17129">MLVLLNLFFSFSLCHSFACSQLVGFQATATERVVIDNNACEDATVIQVDSVNKHGILLEVVQVLTDMNLTITKAYISSDGGWFMDVFNVVDNDGNKIRDKEVMDYIQSVPAVYEEMILSGCTLDRKARAMLQSALRYMKHVVKSLLTIHNPYG</sequence>
<reference evidence="5" key="1">
    <citation type="journal article" date="2020" name="Nat. Genet.">
        <title>Genomic diversifications of five Gossypium allopolyploid species and their impact on cotton improvement.</title>
        <authorList>
            <person name="Chen Z.J."/>
            <person name="Sreedasyam A."/>
            <person name="Ando A."/>
            <person name="Song Q."/>
            <person name="De Santiago L.M."/>
            <person name="Hulse-Kemp A.M."/>
            <person name="Ding M."/>
            <person name="Ye W."/>
            <person name="Kirkbride R.C."/>
            <person name="Jenkins J."/>
            <person name="Plott C."/>
            <person name="Lovell J."/>
            <person name="Lin Y.M."/>
            <person name="Vaughn R."/>
            <person name="Liu B."/>
            <person name="Simpson S."/>
            <person name="Scheffler B.E."/>
            <person name="Wen L."/>
            <person name="Saski C.A."/>
            <person name="Grover C.E."/>
            <person name="Hu G."/>
            <person name="Conover J.L."/>
            <person name="Carlson J.W."/>
            <person name="Shu S."/>
            <person name="Boston L.B."/>
            <person name="Williams M."/>
            <person name="Peterson D.G."/>
            <person name="McGee K."/>
            <person name="Jones D.C."/>
            <person name="Wendel J.F."/>
            <person name="Stelly D.M."/>
            <person name="Grimwood J."/>
            <person name="Schmutz J."/>
        </authorList>
    </citation>
    <scope>NUCLEOTIDE SEQUENCE [LARGE SCALE GENOMIC DNA]</scope>
    <source>
        <strain evidence="5">cv. TM-1</strain>
    </source>
</reference>
<dbReference type="PROSITE" id="PS51671">
    <property type="entry name" value="ACT"/>
    <property type="match status" value="1"/>
</dbReference>
<dbReference type="PANTHER" id="PTHR31096">
    <property type="entry name" value="ACT DOMAIN-CONTAINING PROTEIN ACR4-RELATED"/>
    <property type="match status" value="1"/>
</dbReference>
<dbReference type="InterPro" id="IPR002912">
    <property type="entry name" value="ACT_dom"/>
</dbReference>
<dbReference type="GO" id="GO:0016597">
    <property type="term" value="F:amino acid binding"/>
    <property type="evidence" value="ECO:0007669"/>
    <property type="project" value="UniProtKB-UniRule"/>
</dbReference>
<keyword evidence="3" id="KW-0732">Signal</keyword>
<dbReference type="RefSeq" id="XP_016693290.1">
    <property type="nucleotide sequence ID" value="XM_016837801.1"/>
</dbReference>
<dbReference type="GeneID" id="107910056"/>
<dbReference type="KEGG" id="ghi:107910056"/>
<dbReference type="AlphaFoldDB" id="A0A1U8JYB5"/>
<proteinExistence type="predicted"/>
<gene>
    <name evidence="6 7 8" type="primary">LOC107910056</name>
</gene>
<keyword evidence="1 2" id="KW-0677">Repeat</keyword>
<dbReference type="InterPro" id="IPR045865">
    <property type="entry name" value="ACT-like_dom_sf"/>
</dbReference>
<evidence type="ECO:0000313" key="8">
    <source>
        <dbReference type="RefSeq" id="XP_016693292.1"/>
    </source>
</evidence>
<dbReference type="OrthoDB" id="1745678at2759"/>
<evidence type="ECO:0000256" key="1">
    <source>
        <dbReference type="ARBA" id="ARBA00022737"/>
    </source>
</evidence>
<reference evidence="6 7" key="2">
    <citation type="submission" date="2025-04" db="UniProtKB">
        <authorList>
            <consortium name="RefSeq"/>
        </authorList>
    </citation>
    <scope>IDENTIFICATION</scope>
    <source>
        <tissue evidence="6 7">Leaf</tissue>
    </source>
</reference>
<dbReference type="RefSeq" id="XP_016693289.1">
    <property type="nucleotide sequence ID" value="XM_016837800.1"/>
</dbReference>
<evidence type="ECO:0000256" key="2">
    <source>
        <dbReference type="RuleBase" id="RU369043"/>
    </source>
</evidence>
<evidence type="ECO:0000313" key="7">
    <source>
        <dbReference type="RefSeq" id="XP_016693290.1"/>
    </source>
</evidence>
<evidence type="ECO:0000313" key="5">
    <source>
        <dbReference type="Proteomes" id="UP000818029"/>
    </source>
</evidence>
<feature type="chain" id="PRO_5010665813" description="ACT domain-containing protein ACR" evidence="3">
    <location>
        <begin position="17"/>
        <end position="153"/>
    </location>
</feature>
<dbReference type="STRING" id="3635.A0A1U8JYB5"/>
<evidence type="ECO:0000259" key="4">
    <source>
        <dbReference type="PROSITE" id="PS51671"/>
    </source>
</evidence>
<dbReference type="Pfam" id="PF01842">
    <property type="entry name" value="ACT"/>
    <property type="match status" value="1"/>
</dbReference>
<feature type="domain" description="ACT" evidence="4">
    <location>
        <begin position="45"/>
        <end position="120"/>
    </location>
</feature>
<evidence type="ECO:0000256" key="3">
    <source>
        <dbReference type="SAM" id="SignalP"/>
    </source>
</evidence>
<dbReference type="PaxDb" id="3635-A0A1U8JYB5"/>
<name>A0A1U8JYB5_GOSHI</name>
<dbReference type="InterPro" id="IPR040217">
    <property type="entry name" value="ACR1-12"/>
</dbReference>
<dbReference type="RefSeq" id="XP_016693292.1">
    <property type="nucleotide sequence ID" value="XM_016837803.1"/>
</dbReference>
<dbReference type="SUPFAM" id="SSF55021">
    <property type="entry name" value="ACT-like"/>
    <property type="match status" value="1"/>
</dbReference>